<dbReference type="PROSITE" id="PS51257">
    <property type="entry name" value="PROKAR_LIPOPROTEIN"/>
    <property type="match status" value="1"/>
</dbReference>
<feature type="chain" id="PRO_5046081377" evidence="1">
    <location>
        <begin position="21"/>
        <end position="128"/>
    </location>
</feature>
<dbReference type="RefSeq" id="WP_326508874.1">
    <property type="nucleotide sequence ID" value="NZ_JAWIIV010000027.1"/>
</dbReference>
<feature type="signal peptide" evidence="1">
    <location>
        <begin position="1"/>
        <end position="20"/>
    </location>
</feature>
<accession>A0ABU6JEV0</accession>
<dbReference type="Proteomes" id="UP001352263">
    <property type="component" value="Unassembled WGS sequence"/>
</dbReference>
<evidence type="ECO:0000313" key="3">
    <source>
        <dbReference type="Proteomes" id="UP001352263"/>
    </source>
</evidence>
<protein>
    <submittedName>
        <fullName evidence="2">Uncharacterized protein</fullName>
    </submittedName>
</protein>
<organism evidence="2 3">
    <name type="scientific">Noviherbaspirillum album</name>
    <dbReference type="NCBI Taxonomy" id="3080276"/>
    <lineage>
        <taxon>Bacteria</taxon>
        <taxon>Pseudomonadati</taxon>
        <taxon>Pseudomonadota</taxon>
        <taxon>Betaproteobacteria</taxon>
        <taxon>Burkholderiales</taxon>
        <taxon>Oxalobacteraceae</taxon>
        <taxon>Noviherbaspirillum</taxon>
    </lineage>
</organism>
<keyword evidence="3" id="KW-1185">Reference proteome</keyword>
<proteinExistence type="predicted"/>
<name>A0ABU6JEV0_9BURK</name>
<sequence>MKIALSLIALAMSISLTGCGEQTIELVGYHTSVARPAASIIVRGDKGVLTVENSPLNHFPEAGKQWELDTVKMPGRLEQLAPAYQSATMRIAHLKTELQFVGAAGYLLCLPCSSIGLPTEWHFASKKT</sequence>
<gene>
    <name evidence="2" type="ORF">RY831_23810</name>
</gene>
<evidence type="ECO:0000256" key="1">
    <source>
        <dbReference type="SAM" id="SignalP"/>
    </source>
</evidence>
<comment type="caution">
    <text evidence="2">The sequence shown here is derived from an EMBL/GenBank/DDBJ whole genome shotgun (WGS) entry which is preliminary data.</text>
</comment>
<keyword evidence="1" id="KW-0732">Signal</keyword>
<dbReference type="EMBL" id="JAWIIV010000027">
    <property type="protein sequence ID" value="MEC4722195.1"/>
    <property type="molecule type" value="Genomic_DNA"/>
</dbReference>
<reference evidence="2 3" key="1">
    <citation type="submission" date="2023-10" db="EMBL/GenBank/DDBJ databases">
        <title>Noviherbaspirillum sp. CPCC 100848 genome assembly.</title>
        <authorList>
            <person name="Li X.Y."/>
            <person name="Fang X.M."/>
        </authorList>
    </citation>
    <scope>NUCLEOTIDE SEQUENCE [LARGE SCALE GENOMIC DNA]</scope>
    <source>
        <strain evidence="2 3">CPCC 100848</strain>
    </source>
</reference>
<evidence type="ECO:0000313" key="2">
    <source>
        <dbReference type="EMBL" id="MEC4722195.1"/>
    </source>
</evidence>